<evidence type="ECO:0000256" key="2">
    <source>
        <dbReference type="ARBA" id="ARBA00004167"/>
    </source>
</evidence>
<dbReference type="EMBL" id="KI632211">
    <property type="protein sequence ID" value="EYU22204.1"/>
    <property type="molecule type" value="Genomic_DNA"/>
</dbReference>
<dbReference type="GO" id="GO:0016020">
    <property type="term" value="C:membrane"/>
    <property type="evidence" value="ECO:0007669"/>
    <property type="project" value="UniProtKB-SubCell"/>
</dbReference>
<evidence type="ECO:0000256" key="10">
    <source>
        <dbReference type="RuleBase" id="RU000461"/>
    </source>
</evidence>
<dbReference type="InterPro" id="IPR002401">
    <property type="entry name" value="Cyt_P450_E_grp-I"/>
</dbReference>
<dbReference type="Pfam" id="PF00067">
    <property type="entry name" value="p450"/>
    <property type="match status" value="1"/>
</dbReference>
<feature type="binding site" description="axial binding residue" evidence="9">
    <location>
        <position position="452"/>
    </location>
    <ligand>
        <name>heme</name>
        <dbReference type="ChEBI" id="CHEBI:30413"/>
    </ligand>
    <ligandPart>
        <name>Fe</name>
        <dbReference type="ChEBI" id="CHEBI:18248"/>
    </ligandPart>
</feature>
<evidence type="ECO:0008006" key="13">
    <source>
        <dbReference type="Google" id="ProtNLM"/>
    </source>
</evidence>
<accession>A0A022Q3I1</accession>
<comment type="cofactor">
    <cofactor evidence="1 9">
        <name>heme</name>
        <dbReference type="ChEBI" id="CHEBI:30413"/>
    </cofactor>
</comment>
<dbReference type="GO" id="GO:0020037">
    <property type="term" value="F:heme binding"/>
    <property type="evidence" value="ECO:0007669"/>
    <property type="project" value="InterPro"/>
</dbReference>
<dbReference type="InterPro" id="IPR001128">
    <property type="entry name" value="Cyt_P450"/>
</dbReference>
<dbReference type="PhylomeDB" id="A0A022Q3I1"/>
<dbReference type="CDD" id="cd11072">
    <property type="entry name" value="CYP71-like"/>
    <property type="match status" value="1"/>
</dbReference>
<keyword evidence="8 10" id="KW-0503">Monooxygenase</keyword>
<evidence type="ECO:0000256" key="5">
    <source>
        <dbReference type="ARBA" id="ARBA00022723"/>
    </source>
</evidence>
<evidence type="ECO:0000256" key="1">
    <source>
        <dbReference type="ARBA" id="ARBA00001971"/>
    </source>
</evidence>
<dbReference type="PRINTS" id="PR00385">
    <property type="entry name" value="P450"/>
</dbReference>
<organism evidence="11 12">
    <name type="scientific">Erythranthe guttata</name>
    <name type="common">Yellow monkey flower</name>
    <name type="synonym">Mimulus guttatus</name>
    <dbReference type="NCBI Taxonomy" id="4155"/>
    <lineage>
        <taxon>Eukaryota</taxon>
        <taxon>Viridiplantae</taxon>
        <taxon>Streptophyta</taxon>
        <taxon>Embryophyta</taxon>
        <taxon>Tracheophyta</taxon>
        <taxon>Spermatophyta</taxon>
        <taxon>Magnoliopsida</taxon>
        <taxon>eudicotyledons</taxon>
        <taxon>Gunneridae</taxon>
        <taxon>Pentapetalae</taxon>
        <taxon>asterids</taxon>
        <taxon>lamiids</taxon>
        <taxon>Lamiales</taxon>
        <taxon>Phrymaceae</taxon>
        <taxon>Erythranthe</taxon>
    </lineage>
</organism>
<dbReference type="eggNOG" id="KOG0156">
    <property type="taxonomic scope" value="Eukaryota"/>
</dbReference>
<dbReference type="PROSITE" id="PS00086">
    <property type="entry name" value="CYTOCHROME_P450"/>
    <property type="match status" value="1"/>
</dbReference>
<keyword evidence="7 9" id="KW-0408">Iron</keyword>
<dbReference type="InterPro" id="IPR036396">
    <property type="entry name" value="Cyt_P450_sf"/>
</dbReference>
<keyword evidence="5 9" id="KW-0479">Metal-binding</keyword>
<evidence type="ECO:0000256" key="6">
    <source>
        <dbReference type="ARBA" id="ARBA00023002"/>
    </source>
</evidence>
<evidence type="ECO:0000256" key="4">
    <source>
        <dbReference type="ARBA" id="ARBA00022617"/>
    </source>
</evidence>
<evidence type="ECO:0000256" key="8">
    <source>
        <dbReference type="ARBA" id="ARBA00023033"/>
    </source>
</evidence>
<dbReference type="GO" id="GO:0016491">
    <property type="term" value="F:oxidoreductase activity"/>
    <property type="evidence" value="ECO:0000318"/>
    <property type="project" value="GO_Central"/>
</dbReference>
<comment type="subcellular location">
    <subcellularLocation>
        <location evidence="2">Membrane</location>
        <topology evidence="2">Single-pass membrane protein</topology>
    </subcellularLocation>
</comment>
<dbReference type="Proteomes" id="UP000030748">
    <property type="component" value="Unassembled WGS sequence"/>
</dbReference>
<keyword evidence="6 10" id="KW-0560">Oxidoreductase</keyword>
<dbReference type="STRING" id="4155.A0A022Q3I1"/>
<comment type="similarity">
    <text evidence="3 10">Belongs to the cytochrome P450 family.</text>
</comment>
<dbReference type="PANTHER" id="PTHR47955:SF15">
    <property type="entry name" value="CYTOCHROME P450 71A2-LIKE"/>
    <property type="match status" value="1"/>
</dbReference>
<dbReference type="GO" id="GO:0005506">
    <property type="term" value="F:iron ion binding"/>
    <property type="evidence" value="ECO:0007669"/>
    <property type="project" value="InterPro"/>
</dbReference>
<protein>
    <recommendedName>
        <fullName evidence="13">Cytochrome P450</fullName>
    </recommendedName>
</protein>
<evidence type="ECO:0000256" key="7">
    <source>
        <dbReference type="ARBA" id="ARBA00023004"/>
    </source>
</evidence>
<dbReference type="Gene3D" id="1.10.630.10">
    <property type="entry name" value="Cytochrome P450"/>
    <property type="match status" value="1"/>
</dbReference>
<keyword evidence="4 9" id="KW-0349">Heme</keyword>
<reference evidence="11 12" key="1">
    <citation type="journal article" date="2013" name="Proc. Natl. Acad. Sci. U.S.A.">
        <title>Fine-scale variation in meiotic recombination in Mimulus inferred from population shotgun sequencing.</title>
        <authorList>
            <person name="Hellsten U."/>
            <person name="Wright K.M."/>
            <person name="Jenkins J."/>
            <person name="Shu S."/>
            <person name="Yuan Y."/>
            <person name="Wessler S.R."/>
            <person name="Schmutz J."/>
            <person name="Willis J.H."/>
            <person name="Rokhsar D.S."/>
        </authorList>
    </citation>
    <scope>NUCLEOTIDE SEQUENCE [LARGE SCALE GENOMIC DNA]</scope>
    <source>
        <strain evidence="12">cv. DUN x IM62</strain>
    </source>
</reference>
<evidence type="ECO:0000313" key="11">
    <source>
        <dbReference type="EMBL" id="EYU22204.1"/>
    </source>
</evidence>
<gene>
    <name evidence="11" type="ORF">MIMGU_mgv1a004806mg</name>
</gene>
<dbReference type="GO" id="GO:0004497">
    <property type="term" value="F:monooxygenase activity"/>
    <property type="evidence" value="ECO:0007669"/>
    <property type="project" value="UniProtKB-KW"/>
</dbReference>
<dbReference type="PANTHER" id="PTHR47955">
    <property type="entry name" value="CYTOCHROME P450 FAMILY 71 PROTEIN"/>
    <property type="match status" value="1"/>
</dbReference>
<evidence type="ECO:0000256" key="3">
    <source>
        <dbReference type="ARBA" id="ARBA00010617"/>
    </source>
</evidence>
<evidence type="ECO:0000256" key="9">
    <source>
        <dbReference type="PIRSR" id="PIRSR602401-1"/>
    </source>
</evidence>
<proteinExistence type="inferred from homology"/>
<dbReference type="FunFam" id="1.10.630.10:FF:000011">
    <property type="entry name" value="Cytochrome P450 83B1"/>
    <property type="match status" value="1"/>
</dbReference>
<dbReference type="SUPFAM" id="SSF48264">
    <property type="entry name" value="Cytochrome P450"/>
    <property type="match status" value="1"/>
</dbReference>
<dbReference type="PRINTS" id="PR00463">
    <property type="entry name" value="EP450I"/>
</dbReference>
<dbReference type="AlphaFoldDB" id="A0A022Q3I1"/>
<dbReference type="GO" id="GO:0016705">
    <property type="term" value="F:oxidoreductase activity, acting on paired donors, with incorporation or reduction of molecular oxygen"/>
    <property type="evidence" value="ECO:0007669"/>
    <property type="project" value="InterPro"/>
</dbReference>
<keyword evidence="12" id="KW-1185">Reference proteome</keyword>
<name>A0A022Q3I1_ERYGU</name>
<sequence length="509" mass="58251">MQFHPFTLIIQALLSLFLISYITKWLYKKTYGNKKHLPPSPPKLPILGNLHQLGLLPHRNLQSLAKKYGPIMLLHFGNKPTLIVSSADSAREIMKTHDVIFSDRLESSVNKRLLYDCKDVSVAPYGEYWRQLKSICVLQLLSNKRVQSFHSVREEETALLMKRIRESSSRSNPVDLSQMFTEFTNDVVCRSAFGKKYSEGENGKKYLWLLKEFVELVGKINIGDFVPMLSWINRVNGFDSRVDKVAREMDEFFEGVICERIENPKKLLHGDREEKHGENFLDILLEIYRDNGTGVSIDRDSVKAIILDVFAAGTDTTSTVLEWAMTQLLRHPQIMQKLQHEVRQVVKDKNDTITENDLEKMPYLKAVIKETLRLHTPIPLLVPRVARKDVKVMGYDISAGTMVIVNGWAIGRDPASWNEPEKFDPDRFLDSRVDYQGLDFELIPFGAGRRGCPGISYAIVTDEFLLANLVREFDWKLPDDVEDLDMGELPGLAIHRAVPLLALASQYVY</sequence>
<dbReference type="InterPro" id="IPR017972">
    <property type="entry name" value="Cyt_P450_CS"/>
</dbReference>
<evidence type="ECO:0000313" key="12">
    <source>
        <dbReference type="Proteomes" id="UP000030748"/>
    </source>
</evidence>